<evidence type="ECO:0000259" key="7">
    <source>
        <dbReference type="PROSITE" id="PS51898"/>
    </source>
</evidence>
<dbReference type="PROSITE" id="PS51900">
    <property type="entry name" value="CB"/>
    <property type="match status" value="1"/>
</dbReference>
<evidence type="ECO:0008006" key="11">
    <source>
        <dbReference type="Google" id="ProtNLM"/>
    </source>
</evidence>
<dbReference type="PANTHER" id="PTHR30349">
    <property type="entry name" value="PHAGE INTEGRASE-RELATED"/>
    <property type="match status" value="1"/>
</dbReference>
<evidence type="ECO:0000256" key="5">
    <source>
        <dbReference type="ARBA" id="ARBA00023172"/>
    </source>
</evidence>
<dbReference type="InterPro" id="IPR013762">
    <property type="entry name" value="Integrase-like_cat_sf"/>
</dbReference>
<dbReference type="InterPro" id="IPR044068">
    <property type="entry name" value="CB"/>
</dbReference>
<dbReference type="SUPFAM" id="SSF56349">
    <property type="entry name" value="DNA breaking-rejoining enzymes"/>
    <property type="match status" value="1"/>
</dbReference>
<reference evidence="10" key="1">
    <citation type="journal article" date="2016" name="Front. Microbiol.">
        <title>Complete Genome Sequence of Clostridium estertheticum DSM 8809, a Microbe Identified in Spoiled Vacuum Packed Beef.</title>
        <authorList>
            <person name="Yu Z."/>
            <person name="Gunn L."/>
            <person name="Brennan E."/>
            <person name="Reid R."/>
            <person name="Wall P.G."/>
            <person name="Gaora O.P."/>
            <person name="Hurley D."/>
            <person name="Bolton D."/>
            <person name="Fanning S."/>
        </authorList>
    </citation>
    <scope>NUCLEOTIDE SEQUENCE [LARGE SCALE GENOMIC DNA]</scope>
    <source>
        <strain evidence="10">DSM 8809</strain>
    </source>
</reference>
<comment type="similarity">
    <text evidence="2">Belongs to the 'phage' integrase family.</text>
</comment>
<evidence type="ECO:0000256" key="2">
    <source>
        <dbReference type="ARBA" id="ARBA00008857"/>
    </source>
</evidence>
<dbReference type="AlphaFoldDB" id="A0A1J0GFB4"/>
<dbReference type="PANTHER" id="PTHR30349:SF41">
    <property type="entry name" value="INTEGRASE_RECOMBINASE PROTEIN MJ0367-RELATED"/>
    <property type="match status" value="1"/>
</dbReference>
<dbReference type="KEGG" id="ceu:A7L45_07795"/>
<dbReference type="OrthoDB" id="9801717at2"/>
<sequence length="326" mass="38173">MKKIKDPELFKKIKSFLTLYLPKIRAKSPNTVNSYRDTLNLFILFLKCKKSIALYELRTEDFNVNNILEFLDWLKSDRINSYTTRNLRLISIRAFCKYLIGENIIAYETYAKIQQIEKTPVPERFISGMLSVDDVKLILELPNILKISGVRDQFYIALLYDSGCRNQEMLDLKFGDVQIQGETGCINIVGKGRKFIVIPISKEVIAMFKRYSSIFHQEKDNKKFLFYITRCGIYFQMSADNVARFLNVYENLAKAKNPQIPHLHPHLFRQVRAMHLYQAGMPLPLVSQWLGHSQLETSLINSNNSNLQMRYLNIKMTRKLLRSFMD</sequence>
<evidence type="ECO:0000256" key="1">
    <source>
        <dbReference type="ARBA" id="ARBA00003283"/>
    </source>
</evidence>
<dbReference type="GO" id="GO:0015074">
    <property type="term" value="P:DNA integration"/>
    <property type="evidence" value="ECO:0007669"/>
    <property type="project" value="UniProtKB-KW"/>
</dbReference>
<dbReference type="PROSITE" id="PS51898">
    <property type="entry name" value="TYR_RECOMBINASE"/>
    <property type="match status" value="1"/>
</dbReference>
<evidence type="ECO:0000259" key="8">
    <source>
        <dbReference type="PROSITE" id="PS51900"/>
    </source>
</evidence>
<dbReference type="InterPro" id="IPR004107">
    <property type="entry name" value="Integrase_SAM-like_N"/>
</dbReference>
<evidence type="ECO:0000256" key="6">
    <source>
        <dbReference type="PROSITE-ProRule" id="PRU01248"/>
    </source>
</evidence>
<dbReference type="InterPro" id="IPR050090">
    <property type="entry name" value="Tyrosine_recombinase_XerCD"/>
</dbReference>
<feature type="domain" description="Tyr recombinase" evidence="7">
    <location>
        <begin position="125"/>
        <end position="326"/>
    </location>
</feature>
<protein>
    <recommendedName>
        <fullName evidence="11">Integrase</fullName>
    </recommendedName>
</protein>
<proteinExistence type="inferred from homology"/>
<dbReference type="InterPro" id="IPR011010">
    <property type="entry name" value="DNA_brk_join_enz"/>
</dbReference>
<dbReference type="STRING" id="1552.A7L45_07795"/>
<evidence type="ECO:0000256" key="4">
    <source>
        <dbReference type="ARBA" id="ARBA00023125"/>
    </source>
</evidence>
<dbReference type="Pfam" id="PF00589">
    <property type="entry name" value="Phage_integrase"/>
    <property type="match status" value="1"/>
</dbReference>
<evidence type="ECO:0000313" key="10">
    <source>
        <dbReference type="Proteomes" id="UP000182569"/>
    </source>
</evidence>
<dbReference type="GO" id="GO:0003677">
    <property type="term" value="F:DNA binding"/>
    <property type="evidence" value="ECO:0007669"/>
    <property type="project" value="UniProtKB-UniRule"/>
</dbReference>
<evidence type="ECO:0000313" key="9">
    <source>
        <dbReference type="EMBL" id="APC39975.1"/>
    </source>
</evidence>
<evidence type="ECO:0000256" key="3">
    <source>
        <dbReference type="ARBA" id="ARBA00022908"/>
    </source>
</evidence>
<dbReference type="GO" id="GO:0006310">
    <property type="term" value="P:DNA recombination"/>
    <property type="evidence" value="ECO:0007669"/>
    <property type="project" value="UniProtKB-KW"/>
</dbReference>
<dbReference type="Gene3D" id="1.10.150.130">
    <property type="match status" value="1"/>
</dbReference>
<dbReference type="InterPro" id="IPR002104">
    <property type="entry name" value="Integrase_catalytic"/>
</dbReference>
<comment type="function">
    <text evidence="1">Site-specific tyrosine recombinase, which acts by catalyzing the cutting and rejoining of the recombining DNA molecules.</text>
</comment>
<keyword evidence="10" id="KW-1185">Reference proteome</keyword>
<dbReference type="EMBL" id="CP015756">
    <property type="protein sequence ID" value="APC39975.1"/>
    <property type="molecule type" value="Genomic_DNA"/>
</dbReference>
<dbReference type="Proteomes" id="UP000182569">
    <property type="component" value="Chromosome"/>
</dbReference>
<keyword evidence="3" id="KW-0229">DNA integration</keyword>
<dbReference type="InterPro" id="IPR010998">
    <property type="entry name" value="Integrase_recombinase_N"/>
</dbReference>
<gene>
    <name evidence="9" type="ORF">A7L45_07795</name>
</gene>
<dbReference type="Gene3D" id="1.10.443.10">
    <property type="entry name" value="Intergrase catalytic core"/>
    <property type="match status" value="1"/>
</dbReference>
<keyword evidence="4 6" id="KW-0238">DNA-binding</keyword>
<dbReference type="Pfam" id="PF02899">
    <property type="entry name" value="Phage_int_SAM_1"/>
    <property type="match status" value="1"/>
</dbReference>
<organism evidence="9 10">
    <name type="scientific">Clostridium estertheticum subsp. estertheticum</name>
    <dbReference type="NCBI Taxonomy" id="1552"/>
    <lineage>
        <taxon>Bacteria</taxon>
        <taxon>Bacillati</taxon>
        <taxon>Bacillota</taxon>
        <taxon>Clostridia</taxon>
        <taxon>Eubacteriales</taxon>
        <taxon>Clostridiaceae</taxon>
        <taxon>Clostridium</taxon>
    </lineage>
</organism>
<name>A0A1J0GFB4_9CLOT</name>
<feature type="domain" description="Core-binding (CB)" evidence="8">
    <location>
        <begin position="7"/>
        <end position="100"/>
    </location>
</feature>
<keyword evidence="5" id="KW-0233">DNA recombination</keyword>
<dbReference type="RefSeq" id="WP_071612269.1">
    <property type="nucleotide sequence ID" value="NZ_CP015756.1"/>
</dbReference>
<accession>A0A1J0GFB4</accession>